<keyword evidence="4" id="KW-1185">Reference proteome</keyword>
<keyword evidence="2" id="KW-0472">Membrane</keyword>
<feature type="region of interest" description="Disordered" evidence="1">
    <location>
        <begin position="1076"/>
        <end position="1095"/>
    </location>
</feature>
<comment type="caution">
    <text evidence="3">The sequence shown here is derived from an EMBL/GenBank/DDBJ whole genome shotgun (WGS) entry which is preliminary data.</text>
</comment>
<feature type="compositionally biased region" description="Basic and acidic residues" evidence="1">
    <location>
        <begin position="833"/>
        <end position="842"/>
    </location>
</feature>
<feature type="compositionally biased region" description="Basic and acidic residues" evidence="1">
    <location>
        <begin position="1"/>
        <end position="55"/>
    </location>
</feature>
<feature type="compositionally biased region" description="Basic residues" evidence="1">
    <location>
        <begin position="183"/>
        <end position="199"/>
    </location>
</feature>
<feature type="compositionally biased region" description="Basic and acidic residues" evidence="1">
    <location>
        <begin position="207"/>
        <end position="314"/>
    </location>
</feature>
<feature type="transmembrane region" description="Helical" evidence="2">
    <location>
        <begin position="1359"/>
        <end position="1381"/>
    </location>
</feature>
<dbReference type="Proteomes" id="UP000319801">
    <property type="component" value="Unassembled WGS sequence"/>
</dbReference>
<reference evidence="3 4" key="1">
    <citation type="journal article" date="2019" name="Genome Biol. Evol.">
        <title>Whole-Genome Sequencing of the Giant Devil Catfish, Bagarius yarrelli.</title>
        <authorList>
            <person name="Jiang W."/>
            <person name="Lv Y."/>
            <person name="Cheng L."/>
            <person name="Yang K."/>
            <person name="Chao B."/>
            <person name="Wang X."/>
            <person name="Li Y."/>
            <person name="Pan X."/>
            <person name="You X."/>
            <person name="Zhang Y."/>
            <person name="Yang J."/>
            <person name="Li J."/>
            <person name="Zhang X."/>
            <person name="Liu S."/>
            <person name="Sun C."/>
            <person name="Yang J."/>
            <person name="Shi Q."/>
        </authorList>
    </citation>
    <scope>NUCLEOTIDE SEQUENCE [LARGE SCALE GENOMIC DNA]</scope>
    <source>
        <strain evidence="3">JWS20170419001</strain>
        <tissue evidence="3">Muscle</tissue>
    </source>
</reference>
<feature type="region of interest" description="Disordered" evidence="1">
    <location>
        <begin position="944"/>
        <end position="1031"/>
    </location>
</feature>
<proteinExistence type="predicted"/>
<feature type="compositionally biased region" description="Low complexity" evidence="1">
    <location>
        <begin position="849"/>
        <end position="870"/>
    </location>
</feature>
<feature type="transmembrane region" description="Helical" evidence="2">
    <location>
        <begin position="1176"/>
        <end position="1194"/>
    </location>
</feature>
<keyword evidence="2" id="KW-0812">Transmembrane</keyword>
<dbReference type="PANTHER" id="PTHR36489">
    <property type="entry name" value="PROTEIN-COUPLED RECEPTOR GPR1, PUTATIVE-RELATED"/>
    <property type="match status" value="1"/>
</dbReference>
<evidence type="ECO:0000313" key="3">
    <source>
        <dbReference type="EMBL" id="TTV42335.1"/>
    </source>
</evidence>
<name>A0A556VV87_BAGYA</name>
<feature type="compositionally biased region" description="Polar residues" evidence="1">
    <location>
        <begin position="703"/>
        <end position="715"/>
    </location>
</feature>
<dbReference type="OrthoDB" id="8963371at2759"/>
<dbReference type="EMBL" id="VCAZ01000296">
    <property type="protein sequence ID" value="TTV42335.1"/>
    <property type="molecule type" value="Genomic_DNA"/>
</dbReference>
<evidence type="ECO:0000256" key="2">
    <source>
        <dbReference type="SAM" id="Phobius"/>
    </source>
</evidence>
<feature type="compositionally biased region" description="Basic and acidic residues" evidence="1">
    <location>
        <begin position="64"/>
        <end position="77"/>
    </location>
</feature>
<feature type="region of interest" description="Disordered" evidence="1">
    <location>
        <begin position="454"/>
        <end position="489"/>
    </location>
</feature>
<feature type="compositionally biased region" description="Polar residues" evidence="1">
    <location>
        <begin position="455"/>
        <end position="489"/>
    </location>
</feature>
<feature type="compositionally biased region" description="Basic residues" evidence="1">
    <location>
        <begin position="980"/>
        <end position="990"/>
    </location>
</feature>
<keyword evidence="2" id="KW-1133">Transmembrane helix</keyword>
<dbReference type="Gene3D" id="2.60.40.10">
    <property type="entry name" value="Immunoglobulins"/>
    <property type="match status" value="1"/>
</dbReference>
<sequence length="1504" mass="168949">MREQALMEKERRARLQYERTREERCRRLEEQRQKEEQRRAAVEEKRRQHLEEEKVTGNPQASEVKGHESADRKHVSEMEVSAGGKSKVENHKSSETHAGKVQVNSKILDEVKAPPTGAQVSATPQQQVNVKLHTPESGKQQSAEKSSHTPAEKSSHTPAEKSSHTPSEKSSHTPSEKSSLPTHTHRQRRAHTSLPRRAHTPLPTEPHPGREELTHPCREELTHREEPPPAEKSSHTPAEKSSHTPAEKSSHTPAEKSSHTPAEKSSHTPAEKSSHTPAEKSSHTPAEKSSHTPTEKSSHTPEEKSSHTPAEKSSHTPARVLLITSALNCLDNRGAAVNVPAAPVTPLVGEEHSTQVKISSSSEKLQQTQMKISAETQKHPAVKEKGTGEVINPELTQLIKQQSGGRVQSYPSEQVKNPTSYQVNSPVKSPNSQHMNSMGKSPAAEQVINQVRRPISQQDNDQVKSPTTKQVNGEVRGSTSKKLNSPVKSPTFQQVNNLLFPEGSSQVNCMVKGEQVNGWVKTSKKTTGSSSPVSLPMPSQFPPPVSDLENLKKKDRGRKQSADEVQSRCVSRVKMVRPHSGSPRSRQRFSDSSYSEHRGGRSGPASRGFRGPPGKAPPSWREGNNGGHSSNARDKRPVMGELRERPHGHWMPQNQDNFRSYPVSQESQRGRRRSPPSRSNHPSTVQHRQSPHGPSGHHRPFHGNNSSHVSPSSRYFYSAPPDRRGPSPQNTFRPLQRYQNSPHEQERGWGPGRQPSHRERPLGRLSHRGQRWNGRGGYPHHNGEPRPSDLPLRKPREFHERNSYPERWSAERDPRRQNGEGSRGRGRGRPGHHTPEWLRREGGSPYPRPSYRSPSWKSGPPASSNSSSRFPAPPHPHDRPPMRPMKRRIQEMGRLLPPEFEHGPPKRFRREMPVRPMPLKGFGGRCLSLKDKARLLKGRKFRAESVTQFKMPPPRPRPSDKMQRSRMEEVEHVGESSRPPPRKILLRKSVNRQPPRHSPSDLDSKSADREMDLETQVEPRRSVRARSSSPIDRQLTHDLVVVSHWEARTRSSSPKSRVSHNNKTETCVEEKSEYHDQIQEPADTPAQSTATPTPGYQLPPLVNPQLLCTDWGKPSPLSRFFPAHIDLSVFPPVLLLPVLLRVAALHCMLGVVVLTALPVLVLWYYYVTHRKKKRTLLFLTLALFSLAYMYFLFITEILPRGNVGNRQVVTVTTGLIMTLVSLARTKRGPGFVRAYQSYVSYRGPTHCNGGSQSDSPGEWTRCTDVSSIAVFNPGPTGEPGAHVNQPYTGLVSITEYHTLTFRQVQDRDFGEYCCKVTTFPSGSLEGRVYLLRDQDRNRGQVEQLEESGRSSAGLPVMTVVYISCGVFGFVFLTLVITLLVCRRRRRKLQNLVNVTVTASISPKQPSLLQKDSHTPRPEEEEQDEDDMYLNVIGPERQAGYTEERASAHVYTAAKNPRQIIIISKIQLRVRTLFQLRVTCSHHVTVELQQGGMENITITTEMYIT</sequence>
<feature type="transmembrane region" description="Helical" evidence="2">
    <location>
        <begin position="1138"/>
        <end position="1164"/>
    </location>
</feature>
<feature type="compositionally biased region" description="Basic and acidic residues" evidence="1">
    <location>
        <begin position="86"/>
        <end position="98"/>
    </location>
</feature>
<feature type="compositionally biased region" description="Basic and acidic residues" evidence="1">
    <location>
        <begin position="145"/>
        <end position="175"/>
    </location>
</feature>
<feature type="region of interest" description="Disordered" evidence="1">
    <location>
        <begin position="1049"/>
        <end position="1070"/>
    </location>
</feature>
<feature type="region of interest" description="Disordered" evidence="1">
    <location>
        <begin position="1"/>
        <end position="319"/>
    </location>
</feature>
<feature type="region of interest" description="Disordered" evidence="1">
    <location>
        <begin position="356"/>
        <end position="381"/>
    </location>
</feature>
<feature type="compositionally biased region" description="Basic and acidic residues" evidence="1">
    <location>
        <begin position="781"/>
        <end position="818"/>
    </location>
</feature>
<feature type="compositionally biased region" description="Polar residues" evidence="1">
    <location>
        <begin position="1085"/>
        <end position="1094"/>
    </location>
</feature>
<keyword evidence="3" id="KW-0808">Transferase</keyword>
<feature type="compositionally biased region" description="Polar residues" evidence="1">
    <location>
        <begin position="727"/>
        <end position="742"/>
    </location>
</feature>
<feature type="region of interest" description="Disordered" evidence="1">
    <location>
        <begin position="1404"/>
        <end position="1424"/>
    </location>
</feature>
<feature type="compositionally biased region" description="Basic and acidic residues" evidence="1">
    <location>
        <begin position="998"/>
        <end position="1021"/>
    </location>
</feature>
<feature type="region of interest" description="Disordered" evidence="1">
    <location>
        <begin position="401"/>
        <end position="442"/>
    </location>
</feature>
<organism evidence="3 4">
    <name type="scientific">Bagarius yarrelli</name>
    <name type="common">Goonch</name>
    <name type="synonym">Bagrus yarrelli</name>
    <dbReference type="NCBI Taxonomy" id="175774"/>
    <lineage>
        <taxon>Eukaryota</taxon>
        <taxon>Metazoa</taxon>
        <taxon>Chordata</taxon>
        <taxon>Craniata</taxon>
        <taxon>Vertebrata</taxon>
        <taxon>Euteleostomi</taxon>
        <taxon>Actinopterygii</taxon>
        <taxon>Neopterygii</taxon>
        <taxon>Teleostei</taxon>
        <taxon>Ostariophysi</taxon>
        <taxon>Siluriformes</taxon>
        <taxon>Sisoridae</taxon>
        <taxon>Sisorinae</taxon>
        <taxon>Bagarius</taxon>
    </lineage>
</organism>
<gene>
    <name evidence="3" type="ORF">Baya_16211</name>
</gene>
<feature type="compositionally biased region" description="Polar residues" evidence="1">
    <location>
        <begin position="118"/>
        <end position="129"/>
    </location>
</feature>
<feature type="compositionally biased region" description="Basic and acidic residues" evidence="1">
    <location>
        <begin position="631"/>
        <end position="647"/>
    </location>
</feature>
<feature type="compositionally biased region" description="Polar residues" evidence="1">
    <location>
        <begin position="356"/>
        <end position="375"/>
    </location>
</feature>
<accession>A0A556VV87</accession>
<dbReference type="PANTHER" id="PTHR36489:SF1">
    <property type="entry name" value="G-PROTEIN COUPLED RECEPTORS FAMILY 1 PROFILE DOMAIN-CONTAINING PROTEIN"/>
    <property type="match status" value="1"/>
</dbReference>
<feature type="compositionally biased region" description="Polar residues" evidence="1">
    <location>
        <begin position="401"/>
        <end position="439"/>
    </location>
</feature>
<evidence type="ECO:0000313" key="4">
    <source>
        <dbReference type="Proteomes" id="UP000319801"/>
    </source>
</evidence>
<evidence type="ECO:0000256" key="1">
    <source>
        <dbReference type="SAM" id="MobiDB-lite"/>
    </source>
</evidence>
<protein>
    <submittedName>
        <fullName evidence="3">Palmitoyltransferase ZDHHC23</fullName>
    </submittedName>
</protein>
<dbReference type="GO" id="GO:0016740">
    <property type="term" value="F:transferase activity"/>
    <property type="evidence" value="ECO:0007669"/>
    <property type="project" value="UniProtKB-KW"/>
</dbReference>
<feature type="compositionally biased region" description="Polar residues" evidence="1">
    <location>
        <begin position="1050"/>
        <end position="1061"/>
    </location>
</feature>
<dbReference type="InterPro" id="IPR013783">
    <property type="entry name" value="Ig-like_fold"/>
</dbReference>
<feature type="region of interest" description="Disordered" evidence="1">
    <location>
        <begin position="522"/>
        <end position="925"/>
    </location>
</feature>
<feature type="compositionally biased region" description="Basic and acidic residues" evidence="1">
    <location>
        <begin position="957"/>
        <end position="975"/>
    </location>
</feature>